<comment type="caution">
    <text evidence="2">The sequence shown here is derived from an EMBL/GenBank/DDBJ whole genome shotgun (WGS) entry which is preliminary data.</text>
</comment>
<feature type="chain" id="PRO_5045328659" evidence="1">
    <location>
        <begin position="23"/>
        <end position="157"/>
    </location>
</feature>
<organism evidence="2 3">
    <name type="scientific">Pontibacter aydingkolensis</name>
    <dbReference type="NCBI Taxonomy" id="1911536"/>
    <lineage>
        <taxon>Bacteria</taxon>
        <taxon>Pseudomonadati</taxon>
        <taxon>Bacteroidota</taxon>
        <taxon>Cytophagia</taxon>
        <taxon>Cytophagales</taxon>
        <taxon>Hymenobacteraceae</taxon>
        <taxon>Pontibacter</taxon>
    </lineage>
</organism>
<dbReference type="InterPro" id="IPR007298">
    <property type="entry name" value="Cu-R_lipoprotein_NlpE"/>
</dbReference>
<keyword evidence="1" id="KW-0732">Signal</keyword>
<evidence type="ECO:0000256" key="1">
    <source>
        <dbReference type="SAM" id="SignalP"/>
    </source>
</evidence>
<dbReference type="Proteomes" id="UP000813018">
    <property type="component" value="Unassembled WGS sequence"/>
</dbReference>
<sequence length="157" mass="17175">MKQFLAVILVSAFCTFSNNSQASNLLDSAAPAIANSATTIAAYTGTYQGTLPCADCQGISIELTLQENGKAKSKTFVLKQKYLGKSANANAHTITGKWFLATGNKQNHKAKILQLIPDGKEDLMYFELLKDGSIKLLDKRQAQIKSKQNYTLKKQRA</sequence>
<dbReference type="Pfam" id="PF04170">
    <property type="entry name" value="NlpE"/>
    <property type="match status" value="1"/>
</dbReference>
<feature type="signal peptide" evidence="1">
    <location>
        <begin position="1"/>
        <end position="22"/>
    </location>
</feature>
<keyword evidence="3" id="KW-1185">Reference proteome</keyword>
<accession>A0ABS7CUJ7</accession>
<gene>
    <name evidence="2" type="ORF">K0O23_10635</name>
</gene>
<evidence type="ECO:0000313" key="3">
    <source>
        <dbReference type="Proteomes" id="UP000813018"/>
    </source>
</evidence>
<dbReference type="Gene3D" id="2.40.128.640">
    <property type="match status" value="1"/>
</dbReference>
<dbReference type="EMBL" id="JAHYXK010000007">
    <property type="protein sequence ID" value="MBW7467526.1"/>
    <property type="molecule type" value="Genomic_DNA"/>
</dbReference>
<reference evidence="2 3" key="1">
    <citation type="journal article" date="2016" name="Int. J. Syst. Evol. Microbiol.">
        <title>Pontibacter aydingkolensis sp. nov., isolated from soil of a salt lake.</title>
        <authorList>
            <person name="Osman G."/>
            <person name="Zhang T."/>
            <person name="Lou K."/>
            <person name="Gao Y."/>
            <person name="Chang W."/>
            <person name="Lin Q."/>
            <person name="Yang H.M."/>
            <person name="Huo X.D."/>
            <person name="Wang N."/>
        </authorList>
    </citation>
    <scope>NUCLEOTIDE SEQUENCE [LARGE SCALE GENOMIC DNA]</scope>
    <source>
        <strain evidence="2 3">KACC 19255</strain>
    </source>
</reference>
<protein>
    <submittedName>
        <fullName evidence="2">Copper resistance protein NlpE</fullName>
    </submittedName>
</protein>
<name>A0ABS7CUJ7_9BACT</name>
<dbReference type="RefSeq" id="WP_219877401.1">
    <property type="nucleotide sequence ID" value="NZ_JAHYXK010000007.1"/>
</dbReference>
<proteinExistence type="predicted"/>
<evidence type="ECO:0000313" key="2">
    <source>
        <dbReference type="EMBL" id="MBW7467526.1"/>
    </source>
</evidence>